<evidence type="ECO:0000259" key="1">
    <source>
        <dbReference type="Pfam" id="PF13881"/>
    </source>
</evidence>
<evidence type="ECO:0000313" key="2">
    <source>
        <dbReference type="EMBL" id="KAK9917878.1"/>
    </source>
</evidence>
<dbReference type="Pfam" id="PF13881">
    <property type="entry name" value="Rad60-SLD_2"/>
    <property type="match status" value="1"/>
</dbReference>
<gene>
    <name evidence="2" type="ORF">WJX75_009168</name>
</gene>
<dbReference type="Proteomes" id="UP001491310">
    <property type="component" value="Unassembled WGS sequence"/>
</dbReference>
<dbReference type="SUPFAM" id="SSF54236">
    <property type="entry name" value="Ubiquitin-like"/>
    <property type="match status" value="1"/>
</dbReference>
<dbReference type="Gene3D" id="3.10.20.90">
    <property type="entry name" value="Phosphatidylinositol 3-kinase Catalytic Subunit, Chain A, domain 1"/>
    <property type="match status" value="1"/>
</dbReference>
<dbReference type="PANTHER" id="PTHR13169">
    <property type="entry name" value="UBIQUITIN-LIKE PROTEIN 3 HCG-1 PROTEIN"/>
    <property type="match status" value="1"/>
</dbReference>
<keyword evidence="3" id="KW-1185">Reference proteome</keyword>
<reference evidence="2 3" key="1">
    <citation type="journal article" date="2024" name="Nat. Commun.">
        <title>Phylogenomics reveals the evolutionary origins of lichenization in chlorophyte algae.</title>
        <authorList>
            <person name="Puginier C."/>
            <person name="Libourel C."/>
            <person name="Otte J."/>
            <person name="Skaloud P."/>
            <person name="Haon M."/>
            <person name="Grisel S."/>
            <person name="Petersen M."/>
            <person name="Berrin J.G."/>
            <person name="Delaux P.M."/>
            <person name="Dal Grande F."/>
            <person name="Keller J."/>
        </authorList>
    </citation>
    <scope>NUCLEOTIDE SEQUENCE [LARGE SCALE GENOMIC DNA]</scope>
    <source>
        <strain evidence="2 3">SAG 216-7</strain>
    </source>
</reference>
<dbReference type="EMBL" id="JALJOT010000002">
    <property type="protein sequence ID" value="KAK9917878.1"/>
    <property type="molecule type" value="Genomic_DNA"/>
</dbReference>
<comment type="caution">
    <text evidence="2">The sequence shown here is derived from an EMBL/GenBank/DDBJ whole genome shotgun (WGS) entry which is preliminary data.</text>
</comment>
<dbReference type="InterPro" id="IPR040015">
    <property type="entry name" value="UBL3-like"/>
</dbReference>
<dbReference type="InterPro" id="IPR039540">
    <property type="entry name" value="UBL3-like_ubiquitin_dom"/>
</dbReference>
<accession>A0ABR2Z111</accession>
<sequence>MSVEAVKERLLPEWPKEGPLQADQPSSIADLKLILGGKFLDNGEILNDLRPAMGEIKVDTVVTMHVIVRAAGAGKSQGPSKEKERQQGCYCLIQ</sequence>
<organism evidence="2 3">
    <name type="scientific">Coccomyxa subellipsoidea</name>
    <dbReference type="NCBI Taxonomy" id="248742"/>
    <lineage>
        <taxon>Eukaryota</taxon>
        <taxon>Viridiplantae</taxon>
        <taxon>Chlorophyta</taxon>
        <taxon>core chlorophytes</taxon>
        <taxon>Trebouxiophyceae</taxon>
        <taxon>Trebouxiophyceae incertae sedis</taxon>
        <taxon>Coccomyxaceae</taxon>
        <taxon>Coccomyxa</taxon>
    </lineage>
</organism>
<evidence type="ECO:0000313" key="3">
    <source>
        <dbReference type="Proteomes" id="UP001491310"/>
    </source>
</evidence>
<feature type="domain" description="UBL3-like ubiquitin" evidence="1">
    <location>
        <begin position="1"/>
        <end position="91"/>
    </location>
</feature>
<name>A0ABR2Z111_9CHLO</name>
<proteinExistence type="predicted"/>
<dbReference type="InterPro" id="IPR029071">
    <property type="entry name" value="Ubiquitin-like_domsf"/>
</dbReference>
<protein>
    <recommendedName>
        <fullName evidence="1">UBL3-like ubiquitin domain-containing protein</fullName>
    </recommendedName>
</protein>
<dbReference type="PANTHER" id="PTHR13169:SF0">
    <property type="entry name" value="UBIQUITIN-LIKE PROTEIN 3"/>
    <property type="match status" value="1"/>
</dbReference>